<feature type="signal peptide" evidence="2">
    <location>
        <begin position="1"/>
        <end position="27"/>
    </location>
</feature>
<dbReference type="AlphaFoldDB" id="A0AAN6PMG4"/>
<sequence length="284" mass="29804">MHLVSRPFLLLGWGLTGLLAWSANVQAASGTVEVDLVLPQNDTYAPAPIIPVAFAIQRSDLAAYLQPSLTFSILPYNNWSHSLANGHYAMTWANFTSSDPYMQYGEALEVLNTEGVWMLIWQLDFAHCSAGTGVLNITGDHKLGRVVFTTKNGAKKPDLTAATTASSGEDTSSCPNDQAFAFNITETRDSGDFFENRQPCAVLAETTPAPSPCAVTIDTAAASSVSSSLTHLACRLQTGEPAPWCPEPEKDAAAGGVVVPRMAAVGGVACLAAAVGGLGFLAVV</sequence>
<keyword evidence="1" id="KW-0472">Membrane</keyword>
<feature type="domain" description="DUF7136" evidence="3">
    <location>
        <begin position="28"/>
        <end position="238"/>
    </location>
</feature>
<organism evidence="4 5">
    <name type="scientific">Parachaetomium inaequale</name>
    <dbReference type="NCBI Taxonomy" id="2588326"/>
    <lineage>
        <taxon>Eukaryota</taxon>
        <taxon>Fungi</taxon>
        <taxon>Dikarya</taxon>
        <taxon>Ascomycota</taxon>
        <taxon>Pezizomycotina</taxon>
        <taxon>Sordariomycetes</taxon>
        <taxon>Sordariomycetidae</taxon>
        <taxon>Sordariales</taxon>
        <taxon>Chaetomiaceae</taxon>
        <taxon>Parachaetomium</taxon>
    </lineage>
</organism>
<evidence type="ECO:0000256" key="2">
    <source>
        <dbReference type="SAM" id="SignalP"/>
    </source>
</evidence>
<dbReference type="Proteomes" id="UP001303115">
    <property type="component" value="Unassembled WGS sequence"/>
</dbReference>
<keyword evidence="1" id="KW-1133">Transmembrane helix</keyword>
<dbReference type="InterPro" id="IPR055560">
    <property type="entry name" value="DUF7136"/>
</dbReference>
<feature type="chain" id="PRO_5042914466" description="DUF7136 domain-containing protein" evidence="2">
    <location>
        <begin position="28"/>
        <end position="284"/>
    </location>
</feature>
<keyword evidence="1" id="KW-0812">Transmembrane</keyword>
<feature type="transmembrane region" description="Helical" evidence="1">
    <location>
        <begin position="262"/>
        <end position="283"/>
    </location>
</feature>
<gene>
    <name evidence="4" type="ORF">C8A01DRAFT_44229</name>
</gene>
<name>A0AAN6PMG4_9PEZI</name>
<evidence type="ECO:0000259" key="3">
    <source>
        <dbReference type="Pfam" id="PF23584"/>
    </source>
</evidence>
<comment type="caution">
    <text evidence="4">The sequence shown here is derived from an EMBL/GenBank/DDBJ whole genome shotgun (WGS) entry which is preliminary data.</text>
</comment>
<evidence type="ECO:0000256" key="1">
    <source>
        <dbReference type="SAM" id="Phobius"/>
    </source>
</evidence>
<evidence type="ECO:0000313" key="4">
    <source>
        <dbReference type="EMBL" id="KAK4042735.1"/>
    </source>
</evidence>
<dbReference type="EMBL" id="MU854336">
    <property type="protein sequence ID" value="KAK4042735.1"/>
    <property type="molecule type" value="Genomic_DNA"/>
</dbReference>
<dbReference type="Pfam" id="PF23584">
    <property type="entry name" value="DUF7136"/>
    <property type="match status" value="1"/>
</dbReference>
<accession>A0AAN6PMG4</accession>
<protein>
    <recommendedName>
        <fullName evidence="3">DUF7136 domain-containing protein</fullName>
    </recommendedName>
</protein>
<reference evidence="5" key="1">
    <citation type="journal article" date="2023" name="Mol. Phylogenet. Evol.">
        <title>Genome-scale phylogeny and comparative genomics of the fungal order Sordariales.</title>
        <authorList>
            <person name="Hensen N."/>
            <person name="Bonometti L."/>
            <person name="Westerberg I."/>
            <person name="Brannstrom I.O."/>
            <person name="Guillou S."/>
            <person name="Cros-Aarteil S."/>
            <person name="Calhoun S."/>
            <person name="Haridas S."/>
            <person name="Kuo A."/>
            <person name="Mondo S."/>
            <person name="Pangilinan J."/>
            <person name="Riley R."/>
            <person name="LaButti K."/>
            <person name="Andreopoulos B."/>
            <person name="Lipzen A."/>
            <person name="Chen C."/>
            <person name="Yan M."/>
            <person name="Daum C."/>
            <person name="Ng V."/>
            <person name="Clum A."/>
            <person name="Steindorff A."/>
            <person name="Ohm R.A."/>
            <person name="Martin F."/>
            <person name="Silar P."/>
            <person name="Natvig D.O."/>
            <person name="Lalanne C."/>
            <person name="Gautier V."/>
            <person name="Ament-Velasquez S.L."/>
            <person name="Kruys A."/>
            <person name="Hutchinson M.I."/>
            <person name="Powell A.J."/>
            <person name="Barry K."/>
            <person name="Miller A.N."/>
            <person name="Grigoriev I.V."/>
            <person name="Debuchy R."/>
            <person name="Gladieux P."/>
            <person name="Hiltunen Thoren M."/>
            <person name="Johannesson H."/>
        </authorList>
    </citation>
    <scope>NUCLEOTIDE SEQUENCE [LARGE SCALE GENOMIC DNA]</scope>
    <source>
        <strain evidence="5">CBS 284.82</strain>
    </source>
</reference>
<evidence type="ECO:0000313" key="5">
    <source>
        <dbReference type="Proteomes" id="UP001303115"/>
    </source>
</evidence>
<keyword evidence="5" id="KW-1185">Reference proteome</keyword>
<proteinExistence type="predicted"/>
<keyword evidence="2" id="KW-0732">Signal</keyword>